<reference evidence="2" key="1">
    <citation type="journal article" date="2023" name="Science">
        <title>Elucidation of the pathway for biosynthesis of saponin adjuvants from the soapbark tree.</title>
        <authorList>
            <person name="Reed J."/>
            <person name="Orme A."/>
            <person name="El-Demerdash A."/>
            <person name="Owen C."/>
            <person name="Martin L.B.B."/>
            <person name="Misra R.C."/>
            <person name="Kikuchi S."/>
            <person name="Rejzek M."/>
            <person name="Martin A.C."/>
            <person name="Harkess A."/>
            <person name="Leebens-Mack J."/>
            <person name="Louveau T."/>
            <person name="Stephenson M.J."/>
            <person name="Osbourn A."/>
        </authorList>
    </citation>
    <scope>NUCLEOTIDE SEQUENCE</scope>
    <source>
        <strain evidence="2">S10</strain>
    </source>
</reference>
<evidence type="ECO:0000313" key="3">
    <source>
        <dbReference type="Proteomes" id="UP001163823"/>
    </source>
</evidence>
<evidence type="ECO:0000313" key="2">
    <source>
        <dbReference type="EMBL" id="KAJ7950003.1"/>
    </source>
</evidence>
<gene>
    <name evidence="2" type="ORF">O6P43_026248</name>
</gene>
<accession>A0AAD7L2F2</accession>
<sequence>MASVREPAKLDAKARQGETVMLSGKSLEAQEHITVGRGRGVQTRRQQQQIERYQEMGHKGGLSTMDTFEGECSKEQRV</sequence>
<dbReference type="Pfam" id="PF00477">
    <property type="entry name" value="LEA_5"/>
    <property type="match status" value="1"/>
</dbReference>
<dbReference type="InterPro" id="IPR038956">
    <property type="entry name" value="LEA_5"/>
</dbReference>
<dbReference type="KEGG" id="qsa:O6P43_026248"/>
<dbReference type="PANTHER" id="PTHR34671:SF19">
    <property type="entry name" value="EMBRYONIC ABUNDANT PROTEIN 1"/>
    <property type="match status" value="1"/>
</dbReference>
<protein>
    <submittedName>
        <fullName evidence="2">Late embryogenesis abundant protein</fullName>
    </submittedName>
</protein>
<dbReference type="InterPro" id="IPR000389">
    <property type="entry name" value="Small_hydrophilic_seed_prot"/>
</dbReference>
<comment type="caution">
    <text evidence="2">The sequence shown here is derived from an EMBL/GenBank/DDBJ whole genome shotgun (WGS) entry which is preliminary data.</text>
</comment>
<organism evidence="2 3">
    <name type="scientific">Quillaja saponaria</name>
    <name type="common">Soap bark tree</name>
    <dbReference type="NCBI Taxonomy" id="32244"/>
    <lineage>
        <taxon>Eukaryota</taxon>
        <taxon>Viridiplantae</taxon>
        <taxon>Streptophyta</taxon>
        <taxon>Embryophyta</taxon>
        <taxon>Tracheophyta</taxon>
        <taxon>Spermatophyta</taxon>
        <taxon>Magnoliopsida</taxon>
        <taxon>eudicotyledons</taxon>
        <taxon>Gunneridae</taxon>
        <taxon>Pentapetalae</taxon>
        <taxon>rosids</taxon>
        <taxon>fabids</taxon>
        <taxon>Fabales</taxon>
        <taxon>Quillajaceae</taxon>
        <taxon>Quillaja</taxon>
    </lineage>
</organism>
<keyword evidence="3" id="KW-1185">Reference proteome</keyword>
<dbReference type="GO" id="GO:0005829">
    <property type="term" value="C:cytosol"/>
    <property type="evidence" value="ECO:0007669"/>
    <property type="project" value="TreeGrafter"/>
</dbReference>
<dbReference type="EMBL" id="JARAOO010000011">
    <property type="protein sequence ID" value="KAJ7950003.1"/>
    <property type="molecule type" value="Genomic_DNA"/>
</dbReference>
<proteinExistence type="predicted"/>
<dbReference type="PANTHER" id="PTHR34671">
    <property type="entry name" value="EM-LIKE PROTEIN GEA1"/>
    <property type="match status" value="1"/>
</dbReference>
<dbReference type="GO" id="GO:0009737">
    <property type="term" value="P:response to abscisic acid"/>
    <property type="evidence" value="ECO:0007669"/>
    <property type="project" value="TreeGrafter"/>
</dbReference>
<dbReference type="AlphaFoldDB" id="A0AAD7L2F2"/>
<name>A0AAD7L2F2_QUISA</name>
<evidence type="ECO:0000256" key="1">
    <source>
        <dbReference type="SAM" id="MobiDB-lite"/>
    </source>
</evidence>
<dbReference type="Proteomes" id="UP001163823">
    <property type="component" value="Chromosome 11"/>
</dbReference>
<feature type="region of interest" description="Disordered" evidence="1">
    <location>
        <begin position="57"/>
        <end position="78"/>
    </location>
</feature>